<sequence>DLEGSFRPGFNLTEALAQELSGYLRSIAKHSEGQVDPAFQAFIHGYPSQELLKKITHWGAFGKSWRRSITRWSDQRKRSENSKTEVMARVHNML</sequence>
<dbReference type="AlphaFoldDB" id="X1BR85"/>
<dbReference type="EMBL" id="BART01026553">
    <property type="protein sequence ID" value="GAG98264.1"/>
    <property type="molecule type" value="Genomic_DNA"/>
</dbReference>
<comment type="caution">
    <text evidence="1">The sequence shown here is derived from an EMBL/GenBank/DDBJ whole genome shotgun (WGS) entry which is preliminary data.</text>
</comment>
<protein>
    <submittedName>
        <fullName evidence="1">Uncharacterized protein</fullName>
    </submittedName>
</protein>
<feature type="non-terminal residue" evidence="1">
    <location>
        <position position="1"/>
    </location>
</feature>
<gene>
    <name evidence="1" type="ORF">S01H4_47323</name>
</gene>
<accession>X1BR85</accession>
<organism evidence="1">
    <name type="scientific">marine sediment metagenome</name>
    <dbReference type="NCBI Taxonomy" id="412755"/>
    <lineage>
        <taxon>unclassified sequences</taxon>
        <taxon>metagenomes</taxon>
        <taxon>ecological metagenomes</taxon>
    </lineage>
</organism>
<name>X1BR85_9ZZZZ</name>
<reference evidence="1" key="1">
    <citation type="journal article" date="2014" name="Front. Microbiol.">
        <title>High frequency of phylogenetically diverse reductive dehalogenase-homologous genes in deep subseafloor sedimentary metagenomes.</title>
        <authorList>
            <person name="Kawai M."/>
            <person name="Futagami T."/>
            <person name="Toyoda A."/>
            <person name="Takaki Y."/>
            <person name="Nishi S."/>
            <person name="Hori S."/>
            <person name="Arai W."/>
            <person name="Tsubouchi T."/>
            <person name="Morono Y."/>
            <person name="Uchiyama I."/>
            <person name="Ito T."/>
            <person name="Fujiyama A."/>
            <person name="Inagaki F."/>
            <person name="Takami H."/>
        </authorList>
    </citation>
    <scope>NUCLEOTIDE SEQUENCE</scope>
    <source>
        <strain evidence="1">Expedition CK06-06</strain>
    </source>
</reference>
<evidence type="ECO:0000313" key="1">
    <source>
        <dbReference type="EMBL" id="GAG98264.1"/>
    </source>
</evidence>
<proteinExistence type="predicted"/>